<feature type="transmembrane region" description="Helical" evidence="1">
    <location>
        <begin position="12"/>
        <end position="38"/>
    </location>
</feature>
<dbReference type="AlphaFoldDB" id="A0A839PZU6"/>
<dbReference type="RefSeq" id="WP_184509398.1">
    <property type="nucleotide sequence ID" value="NZ_JACHVT010000003.1"/>
</dbReference>
<sequence>MHLGDRDRGSGSVLVVGVVLALLVLTAGGLVVGSAVVASGRARAAADLAALAGAAALQRGSSAGAACAEAGRVATSNGSRPTGCAVSGFDVEVTTSSGAALVAGVAVARSRAGPDPAPGVRPAGR</sequence>
<feature type="domain" description="Putative Flp pilus-assembly TadG-like N-terminal" evidence="2">
    <location>
        <begin position="9"/>
        <end position="56"/>
    </location>
</feature>
<dbReference type="Pfam" id="PF13400">
    <property type="entry name" value="Tad"/>
    <property type="match status" value="1"/>
</dbReference>
<dbReference type="Proteomes" id="UP000590811">
    <property type="component" value="Unassembled WGS sequence"/>
</dbReference>
<accession>A0A839PZU6</accession>
<dbReference type="EMBL" id="JACHVT010000003">
    <property type="protein sequence ID" value="MBB2986322.1"/>
    <property type="molecule type" value="Genomic_DNA"/>
</dbReference>
<comment type="caution">
    <text evidence="3">The sequence shown here is derived from an EMBL/GenBank/DDBJ whole genome shotgun (WGS) entry which is preliminary data.</text>
</comment>
<organism evidence="3 4">
    <name type="scientific">Terracoccus luteus</name>
    <dbReference type="NCBI Taxonomy" id="53356"/>
    <lineage>
        <taxon>Bacteria</taxon>
        <taxon>Bacillati</taxon>
        <taxon>Actinomycetota</taxon>
        <taxon>Actinomycetes</taxon>
        <taxon>Micrococcales</taxon>
        <taxon>Intrasporangiaceae</taxon>
        <taxon>Terracoccus</taxon>
    </lineage>
</organism>
<evidence type="ECO:0000259" key="2">
    <source>
        <dbReference type="Pfam" id="PF13400"/>
    </source>
</evidence>
<keyword evidence="1" id="KW-0812">Transmembrane</keyword>
<name>A0A839PZU6_9MICO</name>
<keyword evidence="1" id="KW-0472">Membrane</keyword>
<dbReference type="InterPro" id="IPR021202">
    <property type="entry name" value="Rv3654c-like"/>
</dbReference>
<keyword evidence="1" id="KW-1133">Transmembrane helix</keyword>
<gene>
    <name evidence="3" type="ORF">FHW14_001476</name>
</gene>
<evidence type="ECO:0000313" key="4">
    <source>
        <dbReference type="Proteomes" id="UP000590811"/>
    </source>
</evidence>
<evidence type="ECO:0000313" key="3">
    <source>
        <dbReference type="EMBL" id="MBB2986322.1"/>
    </source>
</evidence>
<dbReference type="InterPro" id="IPR028087">
    <property type="entry name" value="Tad_N"/>
</dbReference>
<protein>
    <submittedName>
        <fullName evidence="3">Secretion/DNA translocation related TadE-like protein</fullName>
    </submittedName>
</protein>
<dbReference type="NCBIfam" id="TIGR03816">
    <property type="entry name" value="tadE_like_DECH"/>
    <property type="match status" value="1"/>
</dbReference>
<proteinExistence type="predicted"/>
<evidence type="ECO:0000256" key="1">
    <source>
        <dbReference type="SAM" id="Phobius"/>
    </source>
</evidence>
<reference evidence="3 4" key="1">
    <citation type="submission" date="2020-08" db="EMBL/GenBank/DDBJ databases">
        <title>Genomic Encyclopedia of Type Strains, Phase IV (KMG-V): Genome sequencing to study the core and pangenomes of soil and plant-associated prokaryotes.</title>
        <authorList>
            <person name="Whitman W."/>
        </authorList>
    </citation>
    <scope>NUCLEOTIDE SEQUENCE [LARGE SCALE GENOMIC DNA]</scope>
    <source>
        <strain evidence="3 4">B3ACCR2</strain>
    </source>
</reference>